<reference evidence="1" key="1">
    <citation type="submission" date="2023-03" db="EMBL/GenBank/DDBJ databases">
        <title>Massive genome expansion in bonnet fungi (Mycena s.s.) driven by repeated elements and novel gene families across ecological guilds.</title>
        <authorList>
            <consortium name="Lawrence Berkeley National Laboratory"/>
            <person name="Harder C.B."/>
            <person name="Miyauchi S."/>
            <person name="Viragh M."/>
            <person name="Kuo A."/>
            <person name="Thoen E."/>
            <person name="Andreopoulos B."/>
            <person name="Lu D."/>
            <person name="Skrede I."/>
            <person name="Drula E."/>
            <person name="Henrissat B."/>
            <person name="Morin E."/>
            <person name="Kohler A."/>
            <person name="Barry K."/>
            <person name="LaButti K."/>
            <person name="Morin E."/>
            <person name="Salamov A."/>
            <person name="Lipzen A."/>
            <person name="Mereny Z."/>
            <person name="Hegedus B."/>
            <person name="Baldrian P."/>
            <person name="Stursova M."/>
            <person name="Weitz H."/>
            <person name="Taylor A."/>
            <person name="Grigoriev I.V."/>
            <person name="Nagy L.G."/>
            <person name="Martin F."/>
            <person name="Kauserud H."/>
        </authorList>
    </citation>
    <scope>NUCLEOTIDE SEQUENCE</scope>
    <source>
        <strain evidence="1">CBHHK067</strain>
    </source>
</reference>
<evidence type="ECO:0000313" key="2">
    <source>
        <dbReference type="Proteomes" id="UP001221757"/>
    </source>
</evidence>
<dbReference type="EMBL" id="JARKIE010000005">
    <property type="protein sequence ID" value="KAJ7707384.1"/>
    <property type="molecule type" value="Genomic_DNA"/>
</dbReference>
<name>A0AAD7MA48_MYCRO</name>
<proteinExistence type="predicted"/>
<gene>
    <name evidence="1" type="ORF">B0H17DRAFT_1125200</name>
</gene>
<sequence length="335" mass="38213">MPAYSDVKLWTPQLHPYKEDTEIWVKDPIKTIEFASDWLSFCIGGEVTARMLDEVLSLSWEVILEVLYLKFSHVGSPDGDDLTRALLLLTQVQNFCSSFGQVDVPAFCWMDDLEQCDTSDSDSDSDYMEGVDVTYVDDNEEMLDCEGSQSNSDLGDIYVPDFIQSQPIGLPTKDPSLPLPLPASINPASLPEIWCQHMRVFFYPTDVVVDLRQMHKLPANVWKTKEFQMALEVLHPACNLLSNPSQETGLLNLMHTISKPGNLLETMHTDIEQSFHFHNWKRSYSLLICEWTKAKITKEEHELVGFEMFTKKSADIFPSRGQNQTQITSSRQKMC</sequence>
<keyword evidence="2" id="KW-1185">Reference proteome</keyword>
<protein>
    <submittedName>
        <fullName evidence="1">Uncharacterized protein</fullName>
    </submittedName>
</protein>
<comment type="caution">
    <text evidence="1">The sequence shown here is derived from an EMBL/GenBank/DDBJ whole genome shotgun (WGS) entry which is preliminary data.</text>
</comment>
<evidence type="ECO:0000313" key="1">
    <source>
        <dbReference type="EMBL" id="KAJ7707384.1"/>
    </source>
</evidence>
<dbReference type="Proteomes" id="UP001221757">
    <property type="component" value="Unassembled WGS sequence"/>
</dbReference>
<dbReference type="AlphaFoldDB" id="A0AAD7MA48"/>
<accession>A0AAD7MA48</accession>
<organism evidence="1 2">
    <name type="scientific">Mycena rosella</name>
    <name type="common">Pink bonnet</name>
    <name type="synonym">Agaricus rosellus</name>
    <dbReference type="NCBI Taxonomy" id="1033263"/>
    <lineage>
        <taxon>Eukaryota</taxon>
        <taxon>Fungi</taxon>
        <taxon>Dikarya</taxon>
        <taxon>Basidiomycota</taxon>
        <taxon>Agaricomycotina</taxon>
        <taxon>Agaricomycetes</taxon>
        <taxon>Agaricomycetidae</taxon>
        <taxon>Agaricales</taxon>
        <taxon>Marasmiineae</taxon>
        <taxon>Mycenaceae</taxon>
        <taxon>Mycena</taxon>
    </lineage>
</organism>